<sequence length="532" mass="59322">MPPSVPTIPRRDILPAGREQSQYLRPDRSGFLAGWPRPALREAKHDVRQAWAAVASRAVESIHNSGWMKGAVDQAVGDTIGNGLKLNPIPDFAACGFSSQDEADEWSRNTAKRWKTYSRNPQECDARGKMTVAAMAKWQLRSHYGFGEGVARSLLRRRSDSLTETKIQLLSPLRITQETRDEARLHQGVFLDGDGMAIGYRMRARQNGHERTVDVPARDRHGRPLIIHTFDGEADQTRGVSPFAAVLKVFRQVDQLADATLVAALLQTIFAATIKSDSLSEEVFDGLTTKDEDGNVSVSGDLAGFFEAKQEWAKDAKLDLGAHGKVAHLFFGEELQFHNTNHPHNNYLPFMRNLLREIARAIGVSYEAMAFDYEGATYSSVRMGIASLWPQVITRREDLSAPFYQAVYDAWLEEQVFKGWISFPGGYRNFLRVRGAATQAEWRGPAKPTADDLKSAKSMGERLERGVSSLSIECAELGYDWEEVAEQRARESKRFERLGQADPHAAKGSPLVDTSGAPPTEDDEEDDNKDEN</sequence>
<dbReference type="InterPro" id="IPR006429">
    <property type="entry name" value="Phage_lambda_portal"/>
</dbReference>
<comment type="caution">
    <text evidence="2">The sequence shown here is derived from an EMBL/GenBank/DDBJ whole genome shotgun (WGS) entry which is preliminary data.</text>
</comment>
<protein>
    <submittedName>
        <fullName evidence="2">Phage portal protein</fullName>
    </submittedName>
</protein>
<evidence type="ECO:0000256" key="1">
    <source>
        <dbReference type="SAM" id="MobiDB-lite"/>
    </source>
</evidence>
<feature type="compositionally biased region" description="Acidic residues" evidence="1">
    <location>
        <begin position="520"/>
        <end position="532"/>
    </location>
</feature>
<dbReference type="Proteomes" id="UP001431221">
    <property type="component" value="Unassembled WGS sequence"/>
</dbReference>
<dbReference type="Pfam" id="PF05136">
    <property type="entry name" value="Phage_portal_2"/>
    <property type="match status" value="1"/>
</dbReference>
<organism evidence="2 3">
    <name type="scientific">Roseibium sediminicola</name>
    <dbReference type="NCBI Taxonomy" id="2933272"/>
    <lineage>
        <taxon>Bacteria</taxon>
        <taxon>Pseudomonadati</taxon>
        <taxon>Pseudomonadota</taxon>
        <taxon>Alphaproteobacteria</taxon>
        <taxon>Hyphomicrobiales</taxon>
        <taxon>Stappiaceae</taxon>
        <taxon>Roseibium</taxon>
    </lineage>
</organism>
<dbReference type="RefSeq" id="WP_248152731.1">
    <property type="nucleotide sequence ID" value="NZ_JALNMJ010000004.1"/>
</dbReference>
<name>A0ABT0GRB2_9HYPH</name>
<gene>
    <name evidence="2" type="ORF">M0H32_07380</name>
</gene>
<evidence type="ECO:0000313" key="2">
    <source>
        <dbReference type="EMBL" id="MCK7611975.1"/>
    </source>
</evidence>
<feature type="compositionally biased region" description="Basic and acidic residues" evidence="1">
    <location>
        <begin position="490"/>
        <end position="499"/>
    </location>
</feature>
<dbReference type="NCBIfam" id="TIGR01539">
    <property type="entry name" value="portal_lambda"/>
    <property type="match status" value="1"/>
</dbReference>
<accession>A0ABT0GRB2</accession>
<evidence type="ECO:0000313" key="3">
    <source>
        <dbReference type="Proteomes" id="UP001431221"/>
    </source>
</evidence>
<proteinExistence type="predicted"/>
<reference evidence="2" key="1">
    <citation type="submission" date="2022-04" db="EMBL/GenBank/DDBJ databases">
        <title>Roseibium sp. CAU 1639 isolated from mud.</title>
        <authorList>
            <person name="Kim W."/>
        </authorList>
    </citation>
    <scope>NUCLEOTIDE SEQUENCE</scope>
    <source>
        <strain evidence="2">CAU 1639</strain>
    </source>
</reference>
<dbReference type="EMBL" id="JALNMJ010000004">
    <property type="protein sequence ID" value="MCK7611975.1"/>
    <property type="molecule type" value="Genomic_DNA"/>
</dbReference>
<keyword evidence="3" id="KW-1185">Reference proteome</keyword>
<feature type="region of interest" description="Disordered" evidence="1">
    <location>
        <begin position="490"/>
        <end position="532"/>
    </location>
</feature>